<proteinExistence type="predicted"/>
<name>A0ABS2SUM1_9BACI</name>
<sequence>MKKPVFKYRCWNTDEAGQFHAVSWKEADGFIYRSKRFDHRNQHGELGFVLLIVDAVK</sequence>
<gene>
    <name evidence="1" type="ORF">JOC54_002445</name>
</gene>
<evidence type="ECO:0000313" key="2">
    <source>
        <dbReference type="Proteomes" id="UP001179280"/>
    </source>
</evidence>
<keyword evidence="2" id="KW-1185">Reference proteome</keyword>
<comment type="caution">
    <text evidence="1">The sequence shown here is derived from an EMBL/GenBank/DDBJ whole genome shotgun (WGS) entry which is preliminary data.</text>
</comment>
<accession>A0ABS2SUM1</accession>
<organism evidence="1 2">
    <name type="scientific">Shouchella xiaoxiensis</name>
    <dbReference type="NCBI Taxonomy" id="766895"/>
    <lineage>
        <taxon>Bacteria</taxon>
        <taxon>Bacillati</taxon>
        <taxon>Bacillota</taxon>
        <taxon>Bacilli</taxon>
        <taxon>Bacillales</taxon>
        <taxon>Bacillaceae</taxon>
        <taxon>Shouchella</taxon>
    </lineage>
</organism>
<reference evidence="1" key="1">
    <citation type="submission" date="2021-01" db="EMBL/GenBank/DDBJ databases">
        <title>Genomic Encyclopedia of Type Strains, Phase IV (KMG-IV): sequencing the most valuable type-strain genomes for metagenomic binning, comparative biology and taxonomic classification.</title>
        <authorList>
            <person name="Goeker M."/>
        </authorList>
    </citation>
    <scope>NUCLEOTIDE SEQUENCE</scope>
    <source>
        <strain evidence="1">DSM 21943</strain>
    </source>
</reference>
<evidence type="ECO:0000313" key="1">
    <source>
        <dbReference type="EMBL" id="MBM7839174.1"/>
    </source>
</evidence>
<keyword evidence="1" id="KW-0808">Transferase</keyword>
<keyword evidence="1" id="KW-0489">Methyltransferase</keyword>
<dbReference type="GO" id="GO:0008168">
    <property type="term" value="F:methyltransferase activity"/>
    <property type="evidence" value="ECO:0007669"/>
    <property type="project" value="UniProtKB-KW"/>
</dbReference>
<protein>
    <submittedName>
        <fullName evidence="1">SAM-dependent methyltransferase</fullName>
    </submittedName>
</protein>
<dbReference type="Proteomes" id="UP001179280">
    <property type="component" value="Unassembled WGS sequence"/>
</dbReference>
<dbReference type="EMBL" id="JAFBCV010000007">
    <property type="protein sequence ID" value="MBM7839174.1"/>
    <property type="molecule type" value="Genomic_DNA"/>
</dbReference>
<dbReference type="GO" id="GO:0032259">
    <property type="term" value="P:methylation"/>
    <property type="evidence" value="ECO:0007669"/>
    <property type="project" value="UniProtKB-KW"/>
</dbReference>